<dbReference type="Gene3D" id="3.40.50.10600">
    <property type="entry name" value="SpoIIaa-like domains"/>
    <property type="match status" value="1"/>
</dbReference>
<organism evidence="1 2">
    <name type="scientific">Microvirgula aerodenitrificans</name>
    <dbReference type="NCBI Taxonomy" id="57480"/>
    <lineage>
        <taxon>Bacteria</taxon>
        <taxon>Pseudomonadati</taxon>
        <taxon>Pseudomonadota</taxon>
        <taxon>Betaproteobacteria</taxon>
        <taxon>Neisseriales</taxon>
        <taxon>Aquaspirillaceae</taxon>
        <taxon>Microvirgula</taxon>
    </lineage>
</organism>
<proteinExistence type="predicted"/>
<dbReference type="Pfam" id="PF11964">
    <property type="entry name" value="SpoIIAA-like"/>
    <property type="match status" value="1"/>
</dbReference>
<dbReference type="Proteomes" id="UP000244173">
    <property type="component" value="Chromosome"/>
</dbReference>
<dbReference type="InterPro" id="IPR038396">
    <property type="entry name" value="SpoIIAA-like_sf"/>
</dbReference>
<dbReference type="KEGG" id="maer:DAI18_15705"/>
<sequence length="121" mass="13559">MISIRPQDFGLDVALYNEFTLADFKSLEAALLDRFNSQAKPNVLIDMSEVVDFTIDMAVEELRFVRAHEKHFGRIAVVVKDNWIKLAAHIAGLLSGDTDVMYFDSAESAREWVEGGELPAV</sequence>
<dbReference type="EMBL" id="CP028519">
    <property type="protein sequence ID" value="AVY95322.1"/>
    <property type="molecule type" value="Genomic_DNA"/>
</dbReference>
<name>A0A2S0PDA9_9NEIS</name>
<reference evidence="1 2" key="1">
    <citation type="submission" date="2018-04" db="EMBL/GenBank/DDBJ databases">
        <title>Denitrifier Microvirgula.</title>
        <authorList>
            <person name="Anderson E."/>
            <person name="Jang J."/>
            <person name="Ishii S."/>
        </authorList>
    </citation>
    <scope>NUCLEOTIDE SEQUENCE [LARGE SCALE GENOMIC DNA]</scope>
    <source>
        <strain evidence="1 2">BE2.4</strain>
    </source>
</reference>
<evidence type="ECO:0000313" key="1">
    <source>
        <dbReference type="EMBL" id="AVY95322.1"/>
    </source>
</evidence>
<dbReference type="OrthoDB" id="8562463at2"/>
<dbReference type="SUPFAM" id="SSF52091">
    <property type="entry name" value="SpoIIaa-like"/>
    <property type="match status" value="1"/>
</dbReference>
<dbReference type="STRING" id="1122240.GCA_000620105_03258"/>
<keyword evidence="2" id="KW-1185">Reference proteome</keyword>
<dbReference type="InterPro" id="IPR036513">
    <property type="entry name" value="STAS_dom_sf"/>
</dbReference>
<dbReference type="InterPro" id="IPR021866">
    <property type="entry name" value="SpoIIAA-like"/>
</dbReference>
<gene>
    <name evidence="1" type="ORF">DAI18_15705</name>
</gene>
<protein>
    <submittedName>
        <fullName evidence="1">STAS/SEC14 domain-containing protein</fullName>
    </submittedName>
</protein>
<dbReference type="AlphaFoldDB" id="A0A2S0PDA9"/>
<evidence type="ECO:0000313" key="2">
    <source>
        <dbReference type="Proteomes" id="UP000244173"/>
    </source>
</evidence>
<dbReference type="RefSeq" id="WP_028500141.1">
    <property type="nucleotide sequence ID" value="NZ_CALFSO010000017.1"/>
</dbReference>
<accession>A0A2S0PDA9</accession>